<accession>A0A0C2Y5M4</accession>
<name>A0A0C2Y5M4_HEBCY</name>
<protein>
    <recommendedName>
        <fullName evidence="5">Secreted protein</fullName>
    </recommendedName>
</protein>
<dbReference type="AlphaFoldDB" id="A0A0C2Y5M4"/>
<proteinExistence type="predicted"/>
<keyword evidence="2" id="KW-0732">Signal</keyword>
<sequence length="76" mass="8224">MVALFVAMALVLPWSPIVSIFHRSSVDPILRRPHPPSSESSAHIPLERGGATASSFLGGLGCRRLRPHPSEEGRRA</sequence>
<feature type="signal peptide" evidence="2">
    <location>
        <begin position="1"/>
        <end position="19"/>
    </location>
</feature>
<dbReference type="Proteomes" id="UP000053424">
    <property type="component" value="Unassembled WGS sequence"/>
</dbReference>
<organism evidence="3 4">
    <name type="scientific">Hebeloma cylindrosporum</name>
    <dbReference type="NCBI Taxonomy" id="76867"/>
    <lineage>
        <taxon>Eukaryota</taxon>
        <taxon>Fungi</taxon>
        <taxon>Dikarya</taxon>
        <taxon>Basidiomycota</taxon>
        <taxon>Agaricomycotina</taxon>
        <taxon>Agaricomycetes</taxon>
        <taxon>Agaricomycetidae</taxon>
        <taxon>Agaricales</taxon>
        <taxon>Agaricineae</taxon>
        <taxon>Hymenogastraceae</taxon>
        <taxon>Hebeloma</taxon>
    </lineage>
</organism>
<keyword evidence="4" id="KW-1185">Reference proteome</keyword>
<evidence type="ECO:0000313" key="3">
    <source>
        <dbReference type="EMBL" id="KIM36357.1"/>
    </source>
</evidence>
<reference evidence="4" key="2">
    <citation type="submission" date="2015-01" db="EMBL/GenBank/DDBJ databases">
        <title>Evolutionary Origins and Diversification of the Mycorrhizal Mutualists.</title>
        <authorList>
            <consortium name="DOE Joint Genome Institute"/>
            <consortium name="Mycorrhizal Genomics Consortium"/>
            <person name="Kohler A."/>
            <person name="Kuo A."/>
            <person name="Nagy L.G."/>
            <person name="Floudas D."/>
            <person name="Copeland A."/>
            <person name="Barry K.W."/>
            <person name="Cichocki N."/>
            <person name="Veneault-Fourrey C."/>
            <person name="LaButti K."/>
            <person name="Lindquist E.A."/>
            <person name="Lipzen A."/>
            <person name="Lundell T."/>
            <person name="Morin E."/>
            <person name="Murat C."/>
            <person name="Riley R."/>
            <person name="Ohm R."/>
            <person name="Sun H."/>
            <person name="Tunlid A."/>
            <person name="Henrissat B."/>
            <person name="Grigoriev I.V."/>
            <person name="Hibbett D.S."/>
            <person name="Martin F."/>
        </authorList>
    </citation>
    <scope>NUCLEOTIDE SEQUENCE [LARGE SCALE GENOMIC DNA]</scope>
    <source>
        <strain evidence="4">h7</strain>
    </source>
</reference>
<dbReference type="HOGENOM" id="CLU_2654774_0_0_1"/>
<feature type="chain" id="PRO_5002174449" description="Secreted protein" evidence="2">
    <location>
        <begin position="20"/>
        <end position="76"/>
    </location>
</feature>
<feature type="region of interest" description="Disordered" evidence="1">
    <location>
        <begin position="51"/>
        <end position="76"/>
    </location>
</feature>
<reference evidence="3 4" key="1">
    <citation type="submission" date="2014-04" db="EMBL/GenBank/DDBJ databases">
        <authorList>
            <consortium name="DOE Joint Genome Institute"/>
            <person name="Kuo A."/>
            <person name="Gay G."/>
            <person name="Dore J."/>
            <person name="Kohler A."/>
            <person name="Nagy L.G."/>
            <person name="Floudas D."/>
            <person name="Copeland A."/>
            <person name="Barry K.W."/>
            <person name="Cichocki N."/>
            <person name="Veneault-Fourrey C."/>
            <person name="LaButti K."/>
            <person name="Lindquist E.A."/>
            <person name="Lipzen A."/>
            <person name="Lundell T."/>
            <person name="Morin E."/>
            <person name="Murat C."/>
            <person name="Sun H."/>
            <person name="Tunlid A."/>
            <person name="Henrissat B."/>
            <person name="Grigoriev I.V."/>
            <person name="Hibbett D.S."/>
            <person name="Martin F."/>
            <person name="Nordberg H.P."/>
            <person name="Cantor M.N."/>
            <person name="Hua S.X."/>
        </authorList>
    </citation>
    <scope>NUCLEOTIDE SEQUENCE [LARGE SCALE GENOMIC DNA]</scope>
    <source>
        <strain evidence="4">h7</strain>
    </source>
</reference>
<evidence type="ECO:0008006" key="5">
    <source>
        <dbReference type="Google" id="ProtNLM"/>
    </source>
</evidence>
<dbReference type="EMBL" id="KN831806">
    <property type="protein sequence ID" value="KIM36357.1"/>
    <property type="molecule type" value="Genomic_DNA"/>
</dbReference>
<evidence type="ECO:0000256" key="2">
    <source>
        <dbReference type="SAM" id="SignalP"/>
    </source>
</evidence>
<evidence type="ECO:0000313" key="4">
    <source>
        <dbReference type="Proteomes" id="UP000053424"/>
    </source>
</evidence>
<evidence type="ECO:0000256" key="1">
    <source>
        <dbReference type="SAM" id="MobiDB-lite"/>
    </source>
</evidence>
<gene>
    <name evidence="3" type="ORF">M413DRAFT_449234</name>
</gene>